<dbReference type="AlphaFoldDB" id="A0A9Q5JH12"/>
<dbReference type="Proteomes" id="UP000177273">
    <property type="component" value="Unassembled WGS sequence"/>
</dbReference>
<dbReference type="OrthoDB" id="9815959at2"/>
<evidence type="ECO:0000313" key="2">
    <source>
        <dbReference type="EMBL" id="OFI46960.1"/>
    </source>
</evidence>
<feature type="transmembrane region" description="Helical" evidence="1">
    <location>
        <begin position="34"/>
        <end position="56"/>
    </location>
</feature>
<feature type="transmembrane region" description="Helical" evidence="1">
    <location>
        <begin position="92"/>
        <end position="120"/>
    </location>
</feature>
<name>A0A9Q5JH12_9LACT</name>
<keyword evidence="1" id="KW-0472">Membrane</keyword>
<evidence type="ECO:0000313" key="3">
    <source>
        <dbReference type="Proteomes" id="UP000177273"/>
    </source>
</evidence>
<dbReference type="EMBL" id="MKIQ01000027">
    <property type="protein sequence ID" value="OFI46960.1"/>
    <property type="molecule type" value="Genomic_DNA"/>
</dbReference>
<gene>
    <name evidence="2" type="ORF">BG262_03605</name>
</gene>
<organism evidence="2 3">
    <name type="scientific">Floricoccus penangensis</name>
    <dbReference type="NCBI Taxonomy" id="1859475"/>
    <lineage>
        <taxon>Bacteria</taxon>
        <taxon>Bacillati</taxon>
        <taxon>Bacillota</taxon>
        <taxon>Bacilli</taxon>
        <taxon>Lactobacillales</taxon>
        <taxon>Streptococcaceae</taxon>
        <taxon>Floricoccus</taxon>
    </lineage>
</organism>
<keyword evidence="1" id="KW-1133">Transmembrane helix</keyword>
<sequence>MHVYENSNEVPEEIKGWSWGAFGLTFYWSIGNKVYLGLLILLAGVPVIGWIFAIIWKIVMGLKGNEWAWKNGSYKSLEEYKKVQDSWKVPGIVAFAFAIIGVVACIIFFIFFAAMASTIYNYDTY</sequence>
<accession>A0A9Q5JH12</accession>
<keyword evidence="1" id="KW-0812">Transmembrane</keyword>
<reference evidence="3" key="1">
    <citation type="submission" date="2016-09" db="EMBL/GenBank/DDBJ databases">
        <title>Draft genome sequence of a novel species of the family Streptococcaceae isolated from flowers.</title>
        <authorList>
            <person name="Chuah L.-O."/>
            <person name="Yap K.-P."/>
            <person name="Thong K.L."/>
            <person name="Liong M.T."/>
            <person name="Ahmad R."/>
            <person name="Rusul G."/>
        </authorList>
    </citation>
    <scope>NUCLEOTIDE SEQUENCE [LARGE SCALE GENOMIC DNA]</scope>
    <source>
        <strain evidence="3">HibF3</strain>
    </source>
</reference>
<evidence type="ECO:0000256" key="1">
    <source>
        <dbReference type="SAM" id="Phobius"/>
    </source>
</evidence>
<keyword evidence="3" id="KW-1185">Reference proteome</keyword>
<protein>
    <submittedName>
        <fullName evidence="2">Uncharacterized protein</fullName>
    </submittedName>
</protein>
<proteinExistence type="predicted"/>
<comment type="caution">
    <text evidence="2">The sequence shown here is derived from an EMBL/GenBank/DDBJ whole genome shotgun (WGS) entry which is preliminary data.</text>
</comment>